<dbReference type="Proteomes" id="UP001500604">
    <property type="component" value="Unassembled WGS sequence"/>
</dbReference>
<sequence>MSDLYQAISSATVETLKNNYCAFFGVKPKQTRKADLATALAQGLSDPVELNRHWGTLTDLEQSLVREAVYNYNGLVEQSRFTAKYGRFPENIRTDRFCGWSRKALPDAVQVFWYPQAERYTPEKIPDALCTDLRQLIDKPEADQLKAGTLPEPLPEHHKVFERQRQAVAELHALLILLQNKQIKVSEKTGLASSATMRKVSADIHEYYAEPSCEGSFGMECMVTYGWLRLLGNSPFCKQSKTTLVPAKKTGANPAETIKAIWDHWVKNRLHDEFRRIDNIKGQTGKGKRYFTDVVTRRQAIITALKECRGNGWVAFGDFSNHLLVTGAKLQVITDTRYLYIHEPSYGELYNAGWDILEARYLRCFLVEYTATLGLIDVVMAPPLDEESLLEEYVGYSGMECLSRYDGLQFLRLTPLGEYVLGLTDDYQSEETDSAETPLTLQRKGRIVFGKTPTPWEQQFITLYADHEKENAWKLSRMKIMETLQVGGSIEELTAFLQARDDQPFLPEDCEGMLKQAKANLDGVKIKGEALVVTCKNEAIAECVINDKTLSKWCQRLGDRQIVLPAGREKTFRKVLNSMGIGCS</sequence>
<gene>
    <name evidence="1" type="ORF">GCM10023116_13510</name>
</gene>
<evidence type="ECO:0000313" key="2">
    <source>
        <dbReference type="Proteomes" id="UP001500604"/>
    </source>
</evidence>
<evidence type="ECO:0008006" key="3">
    <source>
        <dbReference type="Google" id="ProtNLM"/>
    </source>
</evidence>
<evidence type="ECO:0000313" key="1">
    <source>
        <dbReference type="EMBL" id="GAA4649077.1"/>
    </source>
</evidence>
<protein>
    <recommendedName>
        <fullName evidence="3">Helicase XPB/Ssl2 N-terminal domain-containing protein</fullName>
    </recommendedName>
</protein>
<dbReference type="EMBL" id="BAABFL010000119">
    <property type="protein sequence ID" value="GAA4649077.1"/>
    <property type="molecule type" value="Genomic_DNA"/>
</dbReference>
<proteinExistence type="predicted"/>
<reference evidence="2" key="1">
    <citation type="journal article" date="2019" name="Int. J. Syst. Evol. Microbiol.">
        <title>The Global Catalogue of Microorganisms (GCM) 10K type strain sequencing project: providing services to taxonomists for standard genome sequencing and annotation.</title>
        <authorList>
            <consortium name="The Broad Institute Genomics Platform"/>
            <consortium name="The Broad Institute Genome Sequencing Center for Infectious Disease"/>
            <person name="Wu L."/>
            <person name="Ma J."/>
        </authorList>
    </citation>
    <scope>NUCLEOTIDE SEQUENCE [LARGE SCALE GENOMIC DNA]</scope>
    <source>
        <strain evidence="2">JCM 17805</strain>
    </source>
</reference>
<comment type="caution">
    <text evidence="1">The sequence shown here is derived from an EMBL/GenBank/DDBJ whole genome shotgun (WGS) entry which is preliminary data.</text>
</comment>
<name>A0ABP8UZK8_9GAMM</name>
<accession>A0ABP8UZK8</accession>
<keyword evidence="2" id="KW-1185">Reference proteome</keyword>
<dbReference type="RefSeq" id="WP_345194837.1">
    <property type="nucleotide sequence ID" value="NZ_BAABFL010000119.1"/>
</dbReference>
<organism evidence="1 2">
    <name type="scientific">Kistimonas scapharcae</name>
    <dbReference type="NCBI Taxonomy" id="1036133"/>
    <lineage>
        <taxon>Bacteria</taxon>
        <taxon>Pseudomonadati</taxon>
        <taxon>Pseudomonadota</taxon>
        <taxon>Gammaproteobacteria</taxon>
        <taxon>Oceanospirillales</taxon>
        <taxon>Endozoicomonadaceae</taxon>
        <taxon>Kistimonas</taxon>
    </lineage>
</organism>